<evidence type="ECO:0000313" key="1">
    <source>
        <dbReference type="EMBL" id="PTX72884.1"/>
    </source>
</evidence>
<dbReference type="InterPro" id="IPR021848">
    <property type="entry name" value="HODM_asu-like"/>
</dbReference>
<dbReference type="Proteomes" id="UP000244092">
    <property type="component" value="Unassembled WGS sequence"/>
</dbReference>
<sequence>MSFLHDNGKRLFYGPQMTEILQDQLPPAQTVENKLPGVGPCDPDDWLRVDEAYAAQMTYRAELLTENREAVLWMDPAALPAAQEVLEEALDLLPGLGFERAGDEVICPDGRIVPLDHQQPLLTLGHLVQEDICILQKQGDEHVLTGAVLCFPANWRLSEKAGKPLIGIHIPVPEYTDDIARRVQRMFDGVRAGRPLWRFNRLSYVEADLHQPRRKAVGEVERFDRSERQCIIRMPRTDAVIFTIHTWVVRR</sequence>
<gene>
    <name evidence="1" type="ORF">C8N31_110144</name>
</gene>
<reference evidence="1 2" key="1">
    <citation type="submission" date="2018-04" db="EMBL/GenBank/DDBJ databases">
        <title>Genomic Encyclopedia of Archaeal and Bacterial Type Strains, Phase II (KMG-II): from individual species to whole genera.</title>
        <authorList>
            <person name="Goeker M."/>
        </authorList>
    </citation>
    <scope>NUCLEOTIDE SEQUENCE [LARGE SCALE GENOMIC DNA]</scope>
    <source>
        <strain evidence="1 2">DSM 12244</strain>
    </source>
</reference>
<dbReference type="AlphaFoldDB" id="A0A2T6CBK9"/>
<organism evidence="1 2">
    <name type="scientific">Sulfitobacter mediterraneus</name>
    <dbReference type="NCBI Taxonomy" id="83219"/>
    <lineage>
        <taxon>Bacteria</taxon>
        <taxon>Pseudomonadati</taxon>
        <taxon>Pseudomonadota</taxon>
        <taxon>Alphaproteobacteria</taxon>
        <taxon>Rhodobacterales</taxon>
        <taxon>Roseobacteraceae</taxon>
        <taxon>Sulfitobacter</taxon>
    </lineage>
</organism>
<dbReference type="EMBL" id="QBKU01000010">
    <property type="protein sequence ID" value="PTX72884.1"/>
    <property type="molecule type" value="Genomic_DNA"/>
</dbReference>
<protein>
    <submittedName>
        <fullName evidence="1">Uncharacterized protein DUF3445</fullName>
    </submittedName>
</protein>
<accession>A0A2T6CBK9</accession>
<proteinExistence type="predicted"/>
<evidence type="ECO:0000313" key="2">
    <source>
        <dbReference type="Proteomes" id="UP000244092"/>
    </source>
</evidence>
<comment type="caution">
    <text evidence="1">The sequence shown here is derived from an EMBL/GenBank/DDBJ whole genome shotgun (WGS) entry which is preliminary data.</text>
</comment>
<dbReference type="Pfam" id="PF11927">
    <property type="entry name" value="HODM_asu-like"/>
    <property type="match status" value="1"/>
</dbReference>
<name>A0A2T6CBK9_9RHOB</name>
<dbReference type="RefSeq" id="WP_338063694.1">
    <property type="nucleotide sequence ID" value="NZ_QBKU01000010.1"/>
</dbReference>